<feature type="transmembrane region" description="Helical" evidence="7">
    <location>
        <begin position="213"/>
        <end position="235"/>
    </location>
</feature>
<evidence type="ECO:0000313" key="8">
    <source>
        <dbReference type="EMBL" id="BCB90267.1"/>
    </source>
</evidence>
<evidence type="ECO:0000256" key="2">
    <source>
        <dbReference type="ARBA" id="ARBA00022475"/>
    </source>
</evidence>
<sequence>MTRRFAVGFPLVVAVLACLSLYRVTLGVPLFYLALLTLMLFWVTQATSWNILSGYSGYFSFGQAAYVGIGAYSTAVLFGRHGVDFYLTILVAAGLSAVLALAVGAIAFRLRSLRGEIFALLTLAVPFILAALARINSSIDGGQGIIVAVPSFPAGIGLFQDFLYLLNLLVAALAVLVAYLMQKSRFGWALSAVRDAEDVAEGLGVPTFRYKMLALLASAVLGGVGGSLFALQIGFVAVDSVFHLTVPLFVIVMSVLGGRTHWLGPVVGVVLVVLLQDRLTASGLGEWQLIVLGAVLVLLVVVAPEGVYARLRARPLLALVTAAVVTAAVWLPGEPLDAVLAGLLAATVVALLPCAPPRPLPPRPPPPNPHWSPPNPHWSPPNPHWSPPNRQRSPPPSRPGPLRWRWAPSWWSAATWPATSAGYGPSKTSRSPCGRARSSGSSGRTAPARPPSSASCPAACARPGAASTSPATTWPGSRRTGWPTRGSPARTRSPGRSPR</sequence>
<protein>
    <recommendedName>
        <fullName evidence="10">Branched-chain amino acid ABC transporter permease</fullName>
    </recommendedName>
</protein>
<evidence type="ECO:0000256" key="5">
    <source>
        <dbReference type="ARBA" id="ARBA00023136"/>
    </source>
</evidence>
<feature type="transmembrane region" description="Helical" evidence="7">
    <location>
        <begin position="162"/>
        <end position="181"/>
    </location>
</feature>
<keyword evidence="2" id="KW-1003">Cell membrane</keyword>
<dbReference type="Pfam" id="PF02653">
    <property type="entry name" value="BPD_transp_2"/>
    <property type="match status" value="1"/>
</dbReference>
<keyword evidence="9" id="KW-1185">Reference proteome</keyword>
<dbReference type="PANTHER" id="PTHR30482">
    <property type="entry name" value="HIGH-AFFINITY BRANCHED-CHAIN AMINO ACID TRANSPORT SYSTEM PERMEASE"/>
    <property type="match status" value="1"/>
</dbReference>
<dbReference type="PROSITE" id="PS51257">
    <property type="entry name" value="PROKAR_LIPOPROTEIN"/>
    <property type="match status" value="1"/>
</dbReference>
<feature type="transmembrane region" description="Helical" evidence="7">
    <location>
        <begin position="316"/>
        <end position="332"/>
    </location>
</feature>
<feature type="region of interest" description="Disordered" evidence="6">
    <location>
        <begin position="417"/>
        <end position="499"/>
    </location>
</feature>
<dbReference type="KEGG" id="psuu:Psuf_075800"/>
<evidence type="ECO:0008006" key="10">
    <source>
        <dbReference type="Google" id="ProtNLM"/>
    </source>
</evidence>
<dbReference type="AlphaFoldDB" id="A0A6F8YVU9"/>
<evidence type="ECO:0000256" key="7">
    <source>
        <dbReference type="SAM" id="Phobius"/>
    </source>
</evidence>
<evidence type="ECO:0000313" key="9">
    <source>
        <dbReference type="Proteomes" id="UP000503011"/>
    </source>
</evidence>
<feature type="transmembrane region" description="Helical" evidence="7">
    <location>
        <begin position="59"/>
        <end position="79"/>
    </location>
</feature>
<dbReference type="InterPro" id="IPR001851">
    <property type="entry name" value="ABC_transp_permease"/>
</dbReference>
<feature type="transmembrane region" description="Helical" evidence="7">
    <location>
        <begin position="30"/>
        <end position="52"/>
    </location>
</feature>
<evidence type="ECO:0000256" key="6">
    <source>
        <dbReference type="SAM" id="MobiDB-lite"/>
    </source>
</evidence>
<reference evidence="8 9" key="2">
    <citation type="submission" date="2020-03" db="EMBL/GenBank/DDBJ databases">
        <authorList>
            <person name="Ichikawa N."/>
            <person name="Kimura A."/>
            <person name="Kitahashi Y."/>
            <person name="Uohara A."/>
        </authorList>
    </citation>
    <scope>NUCLEOTIDE SEQUENCE [LARGE SCALE GENOMIC DNA]</scope>
    <source>
        <strain evidence="8 9">NBRC 105367</strain>
    </source>
</reference>
<feature type="transmembrane region" description="Helical" evidence="7">
    <location>
        <begin position="117"/>
        <end position="135"/>
    </location>
</feature>
<reference evidence="8 9" key="1">
    <citation type="submission" date="2020-03" db="EMBL/GenBank/DDBJ databases">
        <title>Whole genome shotgun sequence of Phytohabitans suffuscus NBRC 105367.</title>
        <authorList>
            <person name="Komaki H."/>
            <person name="Tamura T."/>
        </authorList>
    </citation>
    <scope>NUCLEOTIDE SEQUENCE [LARGE SCALE GENOMIC DNA]</scope>
    <source>
        <strain evidence="8 9">NBRC 105367</strain>
    </source>
</reference>
<proteinExistence type="predicted"/>
<feature type="transmembrane region" description="Helical" evidence="7">
    <location>
        <begin position="85"/>
        <end position="110"/>
    </location>
</feature>
<feature type="compositionally biased region" description="Low complexity" evidence="6">
    <location>
        <begin position="429"/>
        <end position="469"/>
    </location>
</feature>
<accession>A0A6F8YVU9</accession>
<evidence type="ECO:0000256" key="3">
    <source>
        <dbReference type="ARBA" id="ARBA00022692"/>
    </source>
</evidence>
<keyword evidence="4 7" id="KW-1133">Transmembrane helix</keyword>
<organism evidence="8 9">
    <name type="scientific">Phytohabitans suffuscus</name>
    <dbReference type="NCBI Taxonomy" id="624315"/>
    <lineage>
        <taxon>Bacteria</taxon>
        <taxon>Bacillati</taxon>
        <taxon>Actinomycetota</taxon>
        <taxon>Actinomycetes</taxon>
        <taxon>Micromonosporales</taxon>
        <taxon>Micromonosporaceae</taxon>
    </lineage>
</organism>
<gene>
    <name evidence="8" type="ORF">Psuf_075800</name>
</gene>
<dbReference type="CDD" id="cd06581">
    <property type="entry name" value="TM_PBP1_LivM_like"/>
    <property type="match status" value="1"/>
</dbReference>
<keyword evidence="3 7" id="KW-0812">Transmembrane</keyword>
<name>A0A6F8YVU9_9ACTN</name>
<dbReference type="PANTHER" id="PTHR30482:SF10">
    <property type="entry name" value="HIGH-AFFINITY BRANCHED-CHAIN AMINO ACID TRANSPORT PROTEIN BRAE"/>
    <property type="match status" value="1"/>
</dbReference>
<dbReference type="InterPro" id="IPR043428">
    <property type="entry name" value="LivM-like"/>
</dbReference>
<dbReference type="GO" id="GO:0005886">
    <property type="term" value="C:plasma membrane"/>
    <property type="evidence" value="ECO:0007669"/>
    <property type="project" value="UniProtKB-SubCell"/>
</dbReference>
<dbReference type="GO" id="GO:0015658">
    <property type="term" value="F:branched-chain amino acid transmembrane transporter activity"/>
    <property type="evidence" value="ECO:0007669"/>
    <property type="project" value="InterPro"/>
</dbReference>
<comment type="subcellular location">
    <subcellularLocation>
        <location evidence="1">Cell membrane</location>
        <topology evidence="1">Multi-pass membrane protein</topology>
    </subcellularLocation>
</comment>
<keyword evidence="5 7" id="KW-0472">Membrane</keyword>
<feature type="transmembrane region" description="Helical" evidence="7">
    <location>
        <begin position="287"/>
        <end position="304"/>
    </location>
</feature>
<evidence type="ECO:0000256" key="1">
    <source>
        <dbReference type="ARBA" id="ARBA00004651"/>
    </source>
</evidence>
<feature type="transmembrane region" description="Helical" evidence="7">
    <location>
        <begin position="241"/>
        <end position="257"/>
    </location>
</feature>
<evidence type="ECO:0000256" key="4">
    <source>
        <dbReference type="ARBA" id="ARBA00022989"/>
    </source>
</evidence>
<feature type="transmembrane region" description="Helical" evidence="7">
    <location>
        <begin position="262"/>
        <end position="281"/>
    </location>
</feature>
<dbReference type="EMBL" id="AP022871">
    <property type="protein sequence ID" value="BCB90267.1"/>
    <property type="molecule type" value="Genomic_DNA"/>
</dbReference>
<dbReference type="Proteomes" id="UP000503011">
    <property type="component" value="Chromosome"/>
</dbReference>